<evidence type="ECO:0000256" key="1">
    <source>
        <dbReference type="SAM" id="MobiDB-lite"/>
    </source>
</evidence>
<evidence type="ECO:0000313" key="2">
    <source>
        <dbReference type="EMBL" id="EOB03633.1"/>
    </source>
</evidence>
<feature type="region of interest" description="Disordered" evidence="1">
    <location>
        <begin position="255"/>
        <end position="304"/>
    </location>
</feature>
<gene>
    <name evidence="2" type="ORF">Anapl_02463</name>
</gene>
<name>R0LT89_ANAPL</name>
<accession>R0LT89</accession>
<feature type="region of interest" description="Disordered" evidence="1">
    <location>
        <begin position="84"/>
        <end position="108"/>
    </location>
</feature>
<dbReference type="EMBL" id="KB742845">
    <property type="protein sequence ID" value="EOB03633.1"/>
    <property type="molecule type" value="Genomic_DNA"/>
</dbReference>
<reference evidence="3" key="1">
    <citation type="journal article" date="2013" name="Nat. Genet.">
        <title>The duck genome and transcriptome provide insight into an avian influenza virus reservoir species.</title>
        <authorList>
            <person name="Huang Y."/>
            <person name="Li Y."/>
            <person name="Burt D.W."/>
            <person name="Chen H."/>
            <person name="Zhang Y."/>
            <person name="Qian W."/>
            <person name="Kim H."/>
            <person name="Gan S."/>
            <person name="Zhao Y."/>
            <person name="Li J."/>
            <person name="Yi K."/>
            <person name="Feng H."/>
            <person name="Zhu P."/>
            <person name="Li B."/>
            <person name="Liu Q."/>
            <person name="Fairley S."/>
            <person name="Magor K.E."/>
            <person name="Du Z."/>
            <person name="Hu X."/>
            <person name="Goodman L."/>
            <person name="Tafer H."/>
            <person name="Vignal A."/>
            <person name="Lee T."/>
            <person name="Kim K.W."/>
            <person name="Sheng Z."/>
            <person name="An Y."/>
            <person name="Searle S."/>
            <person name="Herrero J."/>
            <person name="Groenen M.A."/>
            <person name="Crooijmans R.P."/>
            <person name="Faraut T."/>
            <person name="Cai Q."/>
            <person name="Webster R.G."/>
            <person name="Aldridge J.R."/>
            <person name="Warren W.C."/>
            <person name="Bartschat S."/>
            <person name="Kehr S."/>
            <person name="Marz M."/>
            <person name="Stadler P.F."/>
            <person name="Smith J."/>
            <person name="Kraus R.H."/>
            <person name="Zhao Y."/>
            <person name="Ren L."/>
            <person name="Fei J."/>
            <person name="Morisson M."/>
            <person name="Kaiser P."/>
            <person name="Griffin D.K."/>
            <person name="Rao M."/>
            <person name="Pitel F."/>
            <person name="Wang J."/>
            <person name="Li N."/>
        </authorList>
    </citation>
    <scope>NUCLEOTIDE SEQUENCE [LARGE SCALE GENOMIC DNA]</scope>
</reference>
<organism evidence="2 3">
    <name type="scientific">Anas platyrhynchos</name>
    <name type="common">Mallard</name>
    <name type="synonym">Anas boschas</name>
    <dbReference type="NCBI Taxonomy" id="8839"/>
    <lineage>
        <taxon>Eukaryota</taxon>
        <taxon>Metazoa</taxon>
        <taxon>Chordata</taxon>
        <taxon>Craniata</taxon>
        <taxon>Vertebrata</taxon>
        <taxon>Euteleostomi</taxon>
        <taxon>Archelosauria</taxon>
        <taxon>Archosauria</taxon>
        <taxon>Dinosauria</taxon>
        <taxon>Saurischia</taxon>
        <taxon>Theropoda</taxon>
        <taxon>Coelurosauria</taxon>
        <taxon>Aves</taxon>
        <taxon>Neognathae</taxon>
        <taxon>Galloanserae</taxon>
        <taxon>Anseriformes</taxon>
        <taxon>Anatidae</taxon>
        <taxon>Anatinae</taxon>
        <taxon>Anas</taxon>
    </lineage>
</organism>
<keyword evidence="3" id="KW-1185">Reference proteome</keyword>
<proteinExistence type="predicted"/>
<evidence type="ECO:0000313" key="3">
    <source>
        <dbReference type="Proteomes" id="UP000296049"/>
    </source>
</evidence>
<dbReference type="Proteomes" id="UP000296049">
    <property type="component" value="Unassembled WGS sequence"/>
</dbReference>
<feature type="region of interest" description="Disordered" evidence="1">
    <location>
        <begin position="180"/>
        <end position="208"/>
    </location>
</feature>
<dbReference type="AlphaFoldDB" id="R0LT89"/>
<protein>
    <submittedName>
        <fullName evidence="2">Uncharacterized protein</fullName>
    </submittedName>
</protein>
<sequence length="304" mass="31651">MEDLVRERQNQLLSFKAITNGFVARLHLHKTGYQEERAALQNEPAGRGAWMAAASPSSGSDDCGTEWSWLHQTPHLRAAFEEGFQQAPGGGNRPLSKANKGSRSSAPNPLVAGRFSAVALGTGCCGAPRDVEHLGNDPKVALGGMRPLGLAHTASRSALLGDGPAGSVLAFAGANGSASGRQKSHLGLAGDELPAPARARSRSGKRSESCPNIVYTCAAEPGCALLLSALIGNLFRMPQLPAHLGLINVHNTPAAPEEHSARVSEAQQRSNEGRSKSGLRLGLGPKGSGGDGERETRPWSGALK</sequence>